<dbReference type="Proteomes" id="UP000018781">
    <property type="component" value="Chromosome"/>
</dbReference>
<dbReference type="HOGENOM" id="CLU_1894600_0_0_11"/>
<protein>
    <submittedName>
        <fullName evidence="1">Uncharacterized protein</fullName>
    </submittedName>
</protein>
<dbReference type="KEGG" id="rpy:Y013_12955"/>
<gene>
    <name evidence="1" type="ORF">Y013_12955</name>
</gene>
<reference evidence="1 2" key="1">
    <citation type="journal article" date="2014" name="Genome Announc.">
        <title>Complete Genome of Rhodococcus pyridinivorans SB3094, a Methyl-Ethyl-Ketone-Degrading Bacterium Used for Bioaugmentation.</title>
        <authorList>
            <person name="Dueholm M.S."/>
            <person name="Albertsen M."/>
            <person name="D'Imperio S."/>
            <person name="Tale V.P."/>
            <person name="Lewis D."/>
            <person name="Nielsen P.H."/>
            <person name="Nielsen J.L."/>
        </authorList>
    </citation>
    <scope>NUCLEOTIDE SEQUENCE [LARGE SCALE GENOMIC DNA]</scope>
    <source>
        <strain evidence="1 2">SB3094</strain>
    </source>
</reference>
<proteinExistence type="predicted"/>
<sequence length="134" mass="14132">MLLAYHRAHGYRLVEWVSHDQSVYVGRQNVNDLAGPTVGNQDAGIGGACLSPVLEHGVFEASGKDVEVGIGEHNGCGLSSELQGDSLETAAGDLTDRLTCCSRSGEGDLVDIGMGYKSFACMNATGNDVEDARW</sequence>
<name>V9XN02_9NOCA</name>
<accession>V9XN02</accession>
<dbReference type="EMBL" id="CP006996">
    <property type="protein sequence ID" value="AHD23763.1"/>
    <property type="molecule type" value="Genomic_DNA"/>
</dbReference>
<dbReference type="AlphaFoldDB" id="V9XN02"/>
<evidence type="ECO:0000313" key="2">
    <source>
        <dbReference type="Proteomes" id="UP000018781"/>
    </source>
</evidence>
<evidence type="ECO:0000313" key="1">
    <source>
        <dbReference type="EMBL" id="AHD23763.1"/>
    </source>
</evidence>
<organism evidence="1 2">
    <name type="scientific">Rhodococcus pyridinivorans SB3094</name>
    <dbReference type="NCBI Taxonomy" id="1435356"/>
    <lineage>
        <taxon>Bacteria</taxon>
        <taxon>Bacillati</taxon>
        <taxon>Actinomycetota</taxon>
        <taxon>Actinomycetes</taxon>
        <taxon>Mycobacteriales</taxon>
        <taxon>Nocardiaceae</taxon>
        <taxon>Rhodococcus</taxon>
    </lineage>
</organism>